<dbReference type="Pfam" id="PF01150">
    <property type="entry name" value="GDA1_CD39"/>
    <property type="match status" value="1"/>
</dbReference>
<feature type="compositionally biased region" description="Low complexity" evidence="8">
    <location>
        <begin position="108"/>
        <end position="119"/>
    </location>
</feature>
<dbReference type="PANTHER" id="PTHR11782:SF83">
    <property type="entry name" value="GUANOSINE-DIPHOSPHATASE"/>
    <property type="match status" value="1"/>
</dbReference>
<name>A0A2X0LYE2_9BASI</name>
<dbReference type="GO" id="GO:0017111">
    <property type="term" value="F:ribonucleoside triphosphate phosphatase activity"/>
    <property type="evidence" value="ECO:0007669"/>
    <property type="project" value="TreeGrafter"/>
</dbReference>
<comment type="function">
    <text evidence="4">After transfer of sugars to endogenous macromolecular acceptors, the enzyme converts nucleoside diphosphates to nucleoside monophosphates which in turn exit the Golgi lumen in a coupled antiporter reaction, allowing entry of additional nucleotide sugar from the cytosol.</text>
</comment>
<keyword evidence="7" id="KW-0547">Nucleotide-binding</keyword>
<feature type="compositionally biased region" description="Low complexity" evidence="8">
    <location>
        <begin position="1"/>
        <end position="38"/>
    </location>
</feature>
<evidence type="ECO:0000313" key="10">
    <source>
        <dbReference type="Proteomes" id="UP000249464"/>
    </source>
</evidence>
<dbReference type="GO" id="GO:0006487">
    <property type="term" value="P:protein N-linked glycosylation"/>
    <property type="evidence" value="ECO:0007669"/>
    <property type="project" value="TreeGrafter"/>
</dbReference>
<feature type="compositionally biased region" description="Basic and acidic residues" evidence="8">
    <location>
        <begin position="66"/>
        <end position="78"/>
    </location>
</feature>
<evidence type="ECO:0000256" key="8">
    <source>
        <dbReference type="SAM" id="MobiDB-lite"/>
    </source>
</evidence>
<dbReference type="InterPro" id="IPR000407">
    <property type="entry name" value="GDA1_CD39_NTPase"/>
</dbReference>
<dbReference type="Proteomes" id="UP000249464">
    <property type="component" value="Unassembled WGS sequence"/>
</dbReference>
<dbReference type="EMBL" id="FQNC01000016">
    <property type="protein sequence ID" value="SGY18969.1"/>
    <property type="molecule type" value="Genomic_DNA"/>
</dbReference>
<feature type="region of interest" description="Disordered" evidence="8">
    <location>
        <begin position="163"/>
        <end position="210"/>
    </location>
</feature>
<feature type="region of interest" description="Disordered" evidence="8">
    <location>
        <begin position="1"/>
        <end position="81"/>
    </location>
</feature>
<protein>
    <recommendedName>
        <fullName evidence="5">guanosine-diphosphatase</fullName>
        <ecNumber evidence="5">3.6.1.42</ecNumber>
    </recommendedName>
</protein>
<evidence type="ECO:0000256" key="5">
    <source>
        <dbReference type="ARBA" id="ARBA00038903"/>
    </source>
</evidence>
<keyword evidence="3" id="KW-0378">Hydrolase</keyword>
<dbReference type="Gene3D" id="3.30.420.150">
    <property type="entry name" value="Exopolyphosphatase. Domain 2"/>
    <property type="match status" value="1"/>
</dbReference>
<dbReference type="AlphaFoldDB" id="A0A2X0LYE2"/>
<comment type="subcellular location">
    <subcellularLocation>
        <location evidence="1">Golgi apparatus membrane</location>
        <topology evidence="1">Single-pass type II membrane protein</topology>
    </subcellularLocation>
</comment>
<feature type="region of interest" description="Disordered" evidence="8">
    <location>
        <begin position="97"/>
        <end position="119"/>
    </location>
</feature>
<evidence type="ECO:0000313" key="9">
    <source>
        <dbReference type="EMBL" id="SGY18969.1"/>
    </source>
</evidence>
<feature type="compositionally biased region" description="Polar residues" evidence="8">
    <location>
        <begin position="190"/>
        <end position="201"/>
    </location>
</feature>
<evidence type="ECO:0000256" key="1">
    <source>
        <dbReference type="ARBA" id="ARBA00004323"/>
    </source>
</evidence>
<evidence type="ECO:0000256" key="7">
    <source>
        <dbReference type="PIRSR" id="PIRSR600407-2"/>
    </source>
</evidence>
<evidence type="ECO:0000256" key="3">
    <source>
        <dbReference type="ARBA" id="ARBA00022801"/>
    </source>
</evidence>
<evidence type="ECO:0000256" key="2">
    <source>
        <dbReference type="ARBA" id="ARBA00009283"/>
    </source>
</evidence>
<accession>A0A2X0LYE2</accession>
<gene>
    <name evidence="9" type="primary">BQ5605_C014g07522</name>
    <name evidence="9" type="ORF">BQ5605_C014G07522</name>
</gene>
<evidence type="ECO:0000256" key="6">
    <source>
        <dbReference type="PIRSR" id="PIRSR600407-1"/>
    </source>
</evidence>
<dbReference type="GO" id="GO:0009134">
    <property type="term" value="P:nucleoside diphosphate catabolic process"/>
    <property type="evidence" value="ECO:0007669"/>
    <property type="project" value="TreeGrafter"/>
</dbReference>
<dbReference type="GO" id="GO:0045134">
    <property type="term" value="F:UDP phosphatase activity"/>
    <property type="evidence" value="ECO:0007669"/>
    <property type="project" value="TreeGrafter"/>
</dbReference>
<comment type="similarity">
    <text evidence="2">Belongs to the GDA1/CD39 NTPase family.</text>
</comment>
<dbReference type="STRING" id="796604.A0A2X0LYE2"/>
<dbReference type="GO" id="GO:0000139">
    <property type="term" value="C:Golgi membrane"/>
    <property type="evidence" value="ECO:0007669"/>
    <property type="project" value="UniProtKB-SubCell"/>
</dbReference>
<dbReference type="PANTHER" id="PTHR11782">
    <property type="entry name" value="ADENOSINE/GUANOSINE DIPHOSPHATASE"/>
    <property type="match status" value="1"/>
</dbReference>
<reference evidence="9 10" key="1">
    <citation type="submission" date="2016-11" db="EMBL/GenBank/DDBJ databases">
        <authorList>
            <person name="Jaros S."/>
            <person name="Januszkiewicz K."/>
            <person name="Wedrychowicz H."/>
        </authorList>
    </citation>
    <scope>NUCLEOTIDE SEQUENCE [LARGE SCALE GENOMIC DNA]</scope>
</reference>
<keyword evidence="7" id="KW-0067">ATP-binding</keyword>
<dbReference type="GO" id="GO:0004382">
    <property type="term" value="F:GDP phosphatase activity"/>
    <property type="evidence" value="ECO:0007669"/>
    <property type="project" value="UniProtKB-EC"/>
</dbReference>
<dbReference type="CDD" id="cd24040">
    <property type="entry name" value="ASKHA_NBD_GDA1"/>
    <property type="match status" value="1"/>
</dbReference>
<feature type="active site" description="Proton acceptor" evidence="6">
    <location>
        <position position="338"/>
    </location>
</feature>
<evidence type="ECO:0000256" key="4">
    <source>
        <dbReference type="ARBA" id="ARBA00037742"/>
    </source>
</evidence>
<keyword evidence="10" id="KW-1185">Reference proteome</keyword>
<organism evidence="9 10">
    <name type="scientific">Microbotryum silenes-dioicae</name>
    <dbReference type="NCBI Taxonomy" id="796604"/>
    <lineage>
        <taxon>Eukaryota</taxon>
        <taxon>Fungi</taxon>
        <taxon>Dikarya</taxon>
        <taxon>Basidiomycota</taxon>
        <taxon>Pucciniomycotina</taxon>
        <taxon>Microbotryomycetes</taxon>
        <taxon>Microbotryales</taxon>
        <taxon>Microbotryaceae</taxon>
        <taxon>Microbotryum</taxon>
    </lineage>
</organism>
<dbReference type="Gene3D" id="3.30.420.40">
    <property type="match status" value="1"/>
</dbReference>
<dbReference type="GO" id="GO:0005524">
    <property type="term" value="F:ATP binding"/>
    <property type="evidence" value="ECO:0007669"/>
    <property type="project" value="UniProtKB-KW"/>
</dbReference>
<proteinExistence type="inferred from homology"/>
<sequence length="643" mass="69351">MVSYPPHSTSTTTPSTPTISITSPGQSTAASLASTSRSQTRHDASPIRTRTKGDYQATGTEEDHEGDGNEHDHEHDHAGAGQEDDFDLEMNLARGALNGRHNNGRLGHPGASSSPGSHPFRALTPKRIAIIAGSLLLLIFWFGKGTGTGSFPGVDEAAHNHASTDLITTPNGDDDNKVDDIEPNLPPESPQKQPSKGSSRCTPPPGKKATSYALMIDAGSTGSRMHVYTFSLCDPSPHAVPKLEHEGFYTTKPGLSSYAGRPQDAAESLRGLMDHAVAEVPPSERSCTPVAVKATAGLRLLGERESNEILREVERWMRKEFPFSVVDDGVVIMDGRDEGVYAWITINSLLGLIGPKTVNPAGSAAIMDLGGASTQIVFEPTFGPASKQKLAPGDHVYDLDFAGQPHTLYQHSHLGYGLMQARRAVHNLVAFSYVWLSAPTGRAIEWDDLTEKTRIPNPCMFKGETKVVKLDPPGRKEVHVTMVGTGAGFEACRRVVDVMIAKDAACVEPPCAFAGVYQPALREVFAAGKVWALSYFYDRIAPLGLASPFAISDLRKLTSDVCSGRESPTWSRFKGNPEAKSELDGRPEYCLDLTFMYSLLSLGYELEDERQVWIGKKVGEIELGWALGAALAMAQGSLKCRAD</sequence>
<dbReference type="EC" id="3.6.1.42" evidence="5"/>
<feature type="binding site" evidence="7">
    <location>
        <begin position="371"/>
        <end position="375"/>
    </location>
    <ligand>
        <name>ATP</name>
        <dbReference type="ChEBI" id="CHEBI:30616"/>
    </ligand>
</feature>